<dbReference type="NCBIfam" id="TIGR00843">
    <property type="entry name" value="benE"/>
    <property type="match status" value="1"/>
</dbReference>
<organism evidence="3 4">
    <name type="scientific">Limimaricola soesokkakensis</name>
    <dbReference type="NCBI Taxonomy" id="1343159"/>
    <lineage>
        <taxon>Bacteria</taxon>
        <taxon>Pseudomonadati</taxon>
        <taxon>Pseudomonadota</taxon>
        <taxon>Alphaproteobacteria</taxon>
        <taxon>Rhodobacterales</taxon>
        <taxon>Paracoccaceae</taxon>
        <taxon>Limimaricola</taxon>
    </lineage>
</organism>
<evidence type="ECO:0000313" key="3">
    <source>
        <dbReference type="EMBL" id="SLN31709.1"/>
    </source>
</evidence>
<keyword evidence="1" id="KW-0472">Membrane</keyword>
<feature type="transmembrane region" description="Helical" evidence="1">
    <location>
        <begin position="302"/>
        <end position="326"/>
    </location>
</feature>
<feature type="transmembrane region" description="Helical" evidence="1">
    <location>
        <begin position="266"/>
        <end position="290"/>
    </location>
</feature>
<evidence type="ECO:0000313" key="5">
    <source>
        <dbReference type="Proteomes" id="UP000240624"/>
    </source>
</evidence>
<dbReference type="PANTHER" id="PTHR30199:SF0">
    <property type="entry name" value="INNER MEMBRANE PROTEIN YDCO"/>
    <property type="match status" value="1"/>
</dbReference>
<sequence length="399" mass="40539">MPADNRKGIVAMIREASFSAIYMGLLAAFVGYSASFAIVLAGLSAMGATDAQVATGLFFATLGMGLCSIWLPAVSRIPAAVAWSTPGAAFLASASVLPGGFAEAVGAMILCAALILATGFVPVLGRLVAAIPKPVANALLAGVLLRLCFAPAQALGTAPALILPLLLAWAAGLAWHRLAAMPLTILAFLAVTFFAVEAPASAMAASDTGLPALVPLMPVFSLQGFVSVALPLYLVTMAGQNIPGFAVLELNGYAVERQPLIRRTGLASLLIAPFGAIPVNMSAITAAMMSGEDAGREPSRRYWAAIASGLAYVAMALFAEPIVALASIAPSELITAVAGLALIPALVSSLSGAFSVPGRLEAPALTFLFAASGMTLFGVSGAFWGTLAGVLVWLLKRPS</sequence>
<accession>A0A1X6YUM6</accession>
<dbReference type="InterPro" id="IPR004711">
    <property type="entry name" value="Benzoate_Transporter"/>
</dbReference>
<dbReference type="Pfam" id="PF03594">
    <property type="entry name" value="BenE"/>
    <property type="match status" value="1"/>
</dbReference>
<reference evidence="3 4" key="1">
    <citation type="submission" date="2017-03" db="EMBL/GenBank/DDBJ databases">
        <authorList>
            <person name="Afonso C.L."/>
            <person name="Miller P.J."/>
            <person name="Scott M.A."/>
            <person name="Spackman E."/>
            <person name="Goraichik I."/>
            <person name="Dimitrov K.M."/>
            <person name="Suarez D.L."/>
            <person name="Swayne D.E."/>
        </authorList>
    </citation>
    <scope>NUCLEOTIDE SEQUENCE [LARGE SCALE GENOMIC DNA]</scope>
    <source>
        <strain evidence="3 4">CECT 8367</strain>
    </source>
</reference>
<dbReference type="EMBL" id="FWFY01000003">
    <property type="protein sequence ID" value="SLN31709.1"/>
    <property type="molecule type" value="Genomic_DNA"/>
</dbReference>
<feature type="transmembrane region" description="Helical" evidence="1">
    <location>
        <begin position="212"/>
        <end position="235"/>
    </location>
</feature>
<evidence type="ECO:0000313" key="4">
    <source>
        <dbReference type="Proteomes" id="UP000193495"/>
    </source>
</evidence>
<feature type="transmembrane region" description="Helical" evidence="1">
    <location>
        <begin position="135"/>
        <end position="152"/>
    </location>
</feature>
<keyword evidence="1" id="KW-1133">Transmembrane helix</keyword>
<feature type="transmembrane region" description="Helical" evidence="1">
    <location>
        <begin position="80"/>
        <end position="101"/>
    </location>
</feature>
<evidence type="ECO:0000313" key="2">
    <source>
        <dbReference type="EMBL" id="PSK87603.1"/>
    </source>
</evidence>
<proteinExistence type="predicted"/>
<feature type="transmembrane region" description="Helical" evidence="1">
    <location>
        <begin position="367"/>
        <end position="395"/>
    </location>
</feature>
<feature type="transmembrane region" description="Helical" evidence="1">
    <location>
        <begin position="107"/>
        <end position="128"/>
    </location>
</feature>
<gene>
    <name evidence="3" type="primary">ydcO</name>
    <name evidence="2" type="ORF">CLV79_10284</name>
    <name evidence="3" type="ORF">LOS8367_01168</name>
</gene>
<dbReference type="Proteomes" id="UP000240624">
    <property type="component" value="Unassembled WGS sequence"/>
</dbReference>
<feature type="transmembrane region" description="Helical" evidence="1">
    <location>
        <begin position="333"/>
        <end position="355"/>
    </location>
</feature>
<dbReference type="EMBL" id="PYGB01000002">
    <property type="protein sequence ID" value="PSK87603.1"/>
    <property type="molecule type" value="Genomic_DNA"/>
</dbReference>
<dbReference type="PANTHER" id="PTHR30199">
    <property type="entry name" value="MFS FAMILY TRANSPORTER, PREDICTED SUBSTRATE BENZOATE"/>
    <property type="match status" value="1"/>
</dbReference>
<keyword evidence="1" id="KW-0812">Transmembrane</keyword>
<feature type="transmembrane region" description="Helical" evidence="1">
    <location>
        <begin position="158"/>
        <end position="176"/>
    </location>
</feature>
<feature type="transmembrane region" description="Helical" evidence="1">
    <location>
        <begin position="51"/>
        <end position="73"/>
    </location>
</feature>
<protein>
    <submittedName>
        <fullName evidence="2">Benzoate membrane transport protein</fullName>
    </submittedName>
    <submittedName>
        <fullName evidence="3">Inner membrane protein YdcO</fullName>
    </submittedName>
</protein>
<reference evidence="2 5" key="2">
    <citation type="submission" date="2018-03" db="EMBL/GenBank/DDBJ databases">
        <title>Genomic Encyclopedia of Archaeal and Bacterial Type Strains, Phase II (KMG-II): from individual species to whole genera.</title>
        <authorList>
            <person name="Goeker M."/>
        </authorList>
    </citation>
    <scope>NUCLEOTIDE SEQUENCE [LARGE SCALE GENOMIC DNA]</scope>
    <source>
        <strain evidence="2 5">DSM 29956</strain>
    </source>
</reference>
<feature type="transmembrane region" description="Helical" evidence="1">
    <location>
        <begin position="183"/>
        <end position="206"/>
    </location>
</feature>
<evidence type="ECO:0000256" key="1">
    <source>
        <dbReference type="SAM" id="Phobius"/>
    </source>
</evidence>
<dbReference type="Proteomes" id="UP000193495">
    <property type="component" value="Unassembled WGS sequence"/>
</dbReference>
<keyword evidence="5" id="KW-1185">Reference proteome</keyword>
<dbReference type="GO" id="GO:0042925">
    <property type="term" value="F:benzoate transmembrane transporter activity"/>
    <property type="evidence" value="ECO:0007669"/>
    <property type="project" value="InterPro"/>
</dbReference>
<dbReference type="AlphaFoldDB" id="A0A1X6YUM6"/>
<feature type="transmembrane region" description="Helical" evidence="1">
    <location>
        <begin position="21"/>
        <end position="45"/>
    </location>
</feature>
<name>A0A1X6YUM6_9RHOB</name>
<dbReference type="GO" id="GO:0005886">
    <property type="term" value="C:plasma membrane"/>
    <property type="evidence" value="ECO:0007669"/>
    <property type="project" value="TreeGrafter"/>
</dbReference>